<accession>A0A1V9XX91</accession>
<name>A0A1V9XX91_9ACAR</name>
<dbReference type="InParanoid" id="A0A1V9XX91"/>
<keyword evidence="2" id="KW-1185">Reference proteome</keyword>
<evidence type="ECO:0000313" key="2">
    <source>
        <dbReference type="Proteomes" id="UP000192247"/>
    </source>
</evidence>
<evidence type="ECO:0000313" key="1">
    <source>
        <dbReference type="EMBL" id="OQR78125.1"/>
    </source>
</evidence>
<proteinExistence type="predicted"/>
<dbReference type="AlphaFoldDB" id="A0A1V9XX91"/>
<sequence>MVRQDSLRALLHLYLLQRRAKETLFSPMEPPFHLQILRQLSPSLVKAQFLSQLEHSLVNRHLVKSAAPPEYLDLG</sequence>
<dbReference type="EMBL" id="MNPL01002619">
    <property type="protein sequence ID" value="OQR78125.1"/>
    <property type="molecule type" value="Genomic_DNA"/>
</dbReference>
<gene>
    <name evidence="1" type="ORF">BIW11_02784</name>
</gene>
<reference evidence="1 2" key="1">
    <citation type="journal article" date="2017" name="Gigascience">
        <title>Draft genome of the honey bee ectoparasitic mite, Tropilaelaps mercedesae, is shaped by the parasitic life history.</title>
        <authorList>
            <person name="Dong X."/>
            <person name="Armstrong S.D."/>
            <person name="Xia D."/>
            <person name="Makepeace B.L."/>
            <person name="Darby A.C."/>
            <person name="Kadowaki T."/>
        </authorList>
    </citation>
    <scope>NUCLEOTIDE SEQUENCE [LARGE SCALE GENOMIC DNA]</scope>
    <source>
        <strain evidence="1">Wuxi-XJTLU</strain>
    </source>
</reference>
<organism evidence="1 2">
    <name type="scientific">Tropilaelaps mercedesae</name>
    <dbReference type="NCBI Taxonomy" id="418985"/>
    <lineage>
        <taxon>Eukaryota</taxon>
        <taxon>Metazoa</taxon>
        <taxon>Ecdysozoa</taxon>
        <taxon>Arthropoda</taxon>
        <taxon>Chelicerata</taxon>
        <taxon>Arachnida</taxon>
        <taxon>Acari</taxon>
        <taxon>Parasitiformes</taxon>
        <taxon>Mesostigmata</taxon>
        <taxon>Gamasina</taxon>
        <taxon>Dermanyssoidea</taxon>
        <taxon>Laelapidae</taxon>
        <taxon>Tropilaelaps</taxon>
    </lineage>
</organism>
<dbReference type="Proteomes" id="UP000192247">
    <property type="component" value="Unassembled WGS sequence"/>
</dbReference>
<comment type="caution">
    <text evidence="1">The sequence shown here is derived from an EMBL/GenBank/DDBJ whole genome shotgun (WGS) entry which is preliminary data.</text>
</comment>
<protein>
    <submittedName>
        <fullName evidence="1">Uncharacterized protein</fullName>
    </submittedName>
</protein>